<keyword evidence="10" id="KW-1185">Reference proteome</keyword>
<feature type="transmembrane region" description="Helical" evidence="6">
    <location>
        <begin position="110"/>
        <end position="129"/>
    </location>
</feature>
<dbReference type="OrthoDB" id="5241952at2"/>
<dbReference type="AlphaFoldDB" id="A0A4Y8JU98"/>
<dbReference type="Pfam" id="PF00174">
    <property type="entry name" value="Oxidored_molyb"/>
    <property type="match status" value="1"/>
</dbReference>
<gene>
    <name evidence="9" type="ORF">E3T49_10550</name>
</gene>
<evidence type="ECO:0000313" key="10">
    <source>
        <dbReference type="Proteomes" id="UP000297472"/>
    </source>
</evidence>
<dbReference type="NCBIfam" id="TIGR01409">
    <property type="entry name" value="TAT_signal_seq"/>
    <property type="match status" value="1"/>
</dbReference>
<evidence type="ECO:0000256" key="1">
    <source>
        <dbReference type="ARBA" id="ARBA00004651"/>
    </source>
</evidence>
<dbReference type="GO" id="GO:0022904">
    <property type="term" value="P:respiratory electron transport chain"/>
    <property type="evidence" value="ECO:0007669"/>
    <property type="project" value="InterPro"/>
</dbReference>
<comment type="caution">
    <text evidence="9">The sequence shown here is derived from an EMBL/GenBank/DDBJ whole genome shotgun (WGS) entry which is preliminary data.</text>
</comment>
<dbReference type="PANTHER" id="PTHR43032">
    <property type="entry name" value="PROTEIN-METHIONINE-SULFOXIDE REDUCTASE"/>
    <property type="match status" value="1"/>
</dbReference>
<dbReference type="InterPro" id="IPR016174">
    <property type="entry name" value="Di-haem_cyt_TM"/>
</dbReference>
<proteinExistence type="predicted"/>
<name>A0A4Y8JU98_9MICO</name>
<feature type="transmembrane region" description="Helical" evidence="6">
    <location>
        <begin position="141"/>
        <end position="159"/>
    </location>
</feature>
<keyword evidence="5 6" id="KW-0472">Membrane</keyword>
<feature type="transmembrane region" description="Helical" evidence="6">
    <location>
        <begin position="65"/>
        <end position="89"/>
    </location>
</feature>
<organism evidence="9 10">
    <name type="scientific">Cryobacterium cryoconiti</name>
    <dbReference type="NCBI Taxonomy" id="1259239"/>
    <lineage>
        <taxon>Bacteria</taxon>
        <taxon>Bacillati</taxon>
        <taxon>Actinomycetota</taxon>
        <taxon>Actinomycetes</taxon>
        <taxon>Micrococcales</taxon>
        <taxon>Microbacteriaceae</taxon>
        <taxon>Cryobacterium</taxon>
    </lineage>
</organism>
<protein>
    <submittedName>
        <fullName evidence="9">Twin-arginine translocation signal domain-containing protein</fullName>
    </submittedName>
</protein>
<keyword evidence="4 6" id="KW-1133">Transmembrane helix</keyword>
<dbReference type="GO" id="GO:0009055">
    <property type="term" value="F:electron transfer activity"/>
    <property type="evidence" value="ECO:0007669"/>
    <property type="project" value="InterPro"/>
</dbReference>
<sequence>MRRMMYEAQRALASPVRNPRMAVVIGRLLGVAFILCFGTGLYSHFLQEPLAWMRFPTRPAQLYQFTQGTHIVAGIACFPLLLAKLYIVFPDLFQSPPVKSFLHLLERASIALFVGASLVQITIGLLNTYQWYPWPFPFREVHYALGWVLVGLLVLHIGIKLPTITRYWTREADTERGDTEHEATDAAGEVTTDVDAEQTVRRDAAKGEAVRLWGSRRPSGVTGRVIAWIDDTPTAQKPAPTPAVSRRGFLTTVGIACAAVVGLTAGQTFAPLDALNVFGPRKKGVGQQGVPVNRTAEEAKVTASATAAGWVLTLAAGEAERSFSRTELEAMPQTEVELPIACVEGWSQLAVWRGVRLSHLADLVDADPGASFCLISLEERGSFKKTEMGPEYVRDPLTLVALELNGETLDLQHGYPARMIAPGRPGVLQTKWLSRIEAITA</sequence>
<feature type="domain" description="Cytochrome b561 bacterial/Ni-hydrogenase" evidence="8">
    <location>
        <begin position="28"/>
        <end position="158"/>
    </location>
</feature>
<evidence type="ECO:0000256" key="3">
    <source>
        <dbReference type="ARBA" id="ARBA00022692"/>
    </source>
</evidence>
<dbReference type="CDD" id="cd00321">
    <property type="entry name" value="SO_family_Moco"/>
    <property type="match status" value="1"/>
</dbReference>
<dbReference type="SUPFAM" id="SSF56524">
    <property type="entry name" value="Oxidoreductase molybdopterin-binding domain"/>
    <property type="match status" value="1"/>
</dbReference>
<keyword evidence="2" id="KW-1003">Cell membrane</keyword>
<dbReference type="Pfam" id="PF01292">
    <property type="entry name" value="Ni_hydr_CYTB"/>
    <property type="match status" value="1"/>
</dbReference>
<dbReference type="InterPro" id="IPR000572">
    <property type="entry name" value="OxRdtase_Mopterin-bd_dom"/>
</dbReference>
<feature type="domain" description="Oxidoreductase molybdopterin-binding" evidence="7">
    <location>
        <begin position="306"/>
        <end position="439"/>
    </location>
</feature>
<dbReference type="Proteomes" id="UP000297472">
    <property type="component" value="Unassembled WGS sequence"/>
</dbReference>
<dbReference type="Gene3D" id="3.90.420.10">
    <property type="entry name" value="Oxidoreductase, molybdopterin-binding domain"/>
    <property type="match status" value="1"/>
</dbReference>
<dbReference type="InterPro" id="IPR036374">
    <property type="entry name" value="OxRdtase_Mopterin-bd_sf"/>
</dbReference>
<dbReference type="InterPro" id="IPR019546">
    <property type="entry name" value="TAT_signal_bac_arc"/>
</dbReference>
<evidence type="ECO:0000259" key="7">
    <source>
        <dbReference type="Pfam" id="PF00174"/>
    </source>
</evidence>
<reference evidence="9 10" key="1">
    <citation type="submission" date="2019-03" db="EMBL/GenBank/DDBJ databases">
        <title>Genomics of glacier-inhabiting Cryobacterium strains.</title>
        <authorList>
            <person name="Liu Q."/>
            <person name="Xin Y.-H."/>
        </authorList>
    </citation>
    <scope>NUCLEOTIDE SEQUENCE [LARGE SCALE GENOMIC DNA]</scope>
    <source>
        <strain evidence="9 10">TMT1-51</strain>
    </source>
</reference>
<dbReference type="PANTHER" id="PTHR43032:SF2">
    <property type="entry name" value="BLL0505 PROTEIN"/>
    <property type="match status" value="1"/>
</dbReference>
<keyword evidence="3 6" id="KW-0812">Transmembrane</keyword>
<dbReference type="InterPro" id="IPR011577">
    <property type="entry name" value="Cyt_b561_bac/Ni-Hgenase"/>
</dbReference>
<dbReference type="SUPFAM" id="SSF81342">
    <property type="entry name" value="Transmembrane di-heme cytochromes"/>
    <property type="match status" value="1"/>
</dbReference>
<evidence type="ECO:0000256" key="6">
    <source>
        <dbReference type="SAM" id="Phobius"/>
    </source>
</evidence>
<accession>A0A4Y8JU98</accession>
<evidence type="ECO:0000313" key="9">
    <source>
        <dbReference type="EMBL" id="TFD29432.1"/>
    </source>
</evidence>
<feature type="transmembrane region" description="Helical" evidence="6">
    <location>
        <begin position="21"/>
        <end position="45"/>
    </location>
</feature>
<evidence type="ECO:0000256" key="4">
    <source>
        <dbReference type="ARBA" id="ARBA00022989"/>
    </source>
</evidence>
<dbReference type="GO" id="GO:0005886">
    <property type="term" value="C:plasma membrane"/>
    <property type="evidence" value="ECO:0007669"/>
    <property type="project" value="UniProtKB-SubCell"/>
</dbReference>
<dbReference type="EMBL" id="SOHA01000032">
    <property type="protein sequence ID" value="TFD29432.1"/>
    <property type="molecule type" value="Genomic_DNA"/>
</dbReference>
<evidence type="ECO:0000256" key="2">
    <source>
        <dbReference type="ARBA" id="ARBA00022475"/>
    </source>
</evidence>
<comment type="subcellular location">
    <subcellularLocation>
        <location evidence="1">Cell membrane</location>
        <topology evidence="1">Multi-pass membrane protein</topology>
    </subcellularLocation>
</comment>
<dbReference type="RefSeq" id="WP_134424865.1">
    <property type="nucleotide sequence ID" value="NZ_SOHA01000032.1"/>
</dbReference>
<evidence type="ECO:0000259" key="8">
    <source>
        <dbReference type="Pfam" id="PF01292"/>
    </source>
</evidence>
<evidence type="ECO:0000256" key="5">
    <source>
        <dbReference type="ARBA" id="ARBA00023136"/>
    </source>
</evidence>